<keyword evidence="1" id="KW-0472">Membrane</keyword>
<dbReference type="InterPro" id="IPR014198">
    <property type="entry name" value="Spore_III_AB"/>
</dbReference>
<dbReference type="STRING" id="1122930.SAMN02745168_0040"/>
<accession>A0A1W2CL10</accession>
<feature type="transmembrane region" description="Helical" evidence="1">
    <location>
        <begin position="6"/>
        <end position="25"/>
    </location>
</feature>
<protein>
    <submittedName>
        <fullName evidence="2">Stage III sporulation protein AB (Spore_III_AB)</fullName>
    </submittedName>
</protein>
<evidence type="ECO:0000256" key="1">
    <source>
        <dbReference type="SAM" id="Phobius"/>
    </source>
</evidence>
<dbReference type="Proteomes" id="UP000192790">
    <property type="component" value="Unassembled WGS sequence"/>
</dbReference>
<name>A0A1W2CL10_9FIRM</name>
<keyword evidence="3" id="KW-1185">Reference proteome</keyword>
<dbReference type="Pfam" id="PF09548">
    <property type="entry name" value="Spore_III_AB"/>
    <property type="match status" value="1"/>
</dbReference>
<proteinExistence type="predicted"/>
<evidence type="ECO:0000313" key="3">
    <source>
        <dbReference type="Proteomes" id="UP000192790"/>
    </source>
</evidence>
<feature type="transmembrane region" description="Helical" evidence="1">
    <location>
        <begin position="149"/>
        <end position="167"/>
    </location>
</feature>
<sequence length="168" mass="19008">MLRLMGAALVAGGGAMAGFLAVSRLRERVRTISSFLGALELMESEIRFRLTPIPELMEFLAQKTGEPAASFFRTCRREWEKREEESFSRIWQKGLETLLPAAPEREVLDQLGEILGRYDVEGQRQAIGYVRRRLEGLLRQAEEERKTRGRAYFASGFAVGLCLAVILL</sequence>
<dbReference type="AlphaFoldDB" id="A0A1W2CL10"/>
<dbReference type="RefSeq" id="WP_084235467.1">
    <property type="nucleotide sequence ID" value="NZ_FWXW01000010.1"/>
</dbReference>
<keyword evidence="1" id="KW-0812">Transmembrane</keyword>
<gene>
    <name evidence="2" type="ORF">SAMN02745168_0040</name>
</gene>
<reference evidence="2 3" key="1">
    <citation type="submission" date="2017-04" db="EMBL/GenBank/DDBJ databases">
        <authorList>
            <person name="Afonso C.L."/>
            <person name="Miller P.J."/>
            <person name="Scott M.A."/>
            <person name="Spackman E."/>
            <person name="Goraichik I."/>
            <person name="Dimitrov K.M."/>
            <person name="Suarez D.L."/>
            <person name="Swayne D.E."/>
        </authorList>
    </citation>
    <scope>NUCLEOTIDE SEQUENCE [LARGE SCALE GENOMIC DNA]</scope>
    <source>
        <strain evidence="2 3">DSM 12816</strain>
    </source>
</reference>
<dbReference type="OrthoDB" id="1862070at2"/>
<dbReference type="PIRSF" id="PIRSF021435">
    <property type="entry name" value="SpoIIIAB"/>
    <property type="match status" value="1"/>
</dbReference>
<dbReference type="EMBL" id="FWXW01000010">
    <property type="protein sequence ID" value="SMC85592.1"/>
    <property type="molecule type" value="Genomic_DNA"/>
</dbReference>
<organism evidence="2 3">
    <name type="scientific">Papillibacter cinnamivorans DSM 12816</name>
    <dbReference type="NCBI Taxonomy" id="1122930"/>
    <lineage>
        <taxon>Bacteria</taxon>
        <taxon>Bacillati</taxon>
        <taxon>Bacillota</taxon>
        <taxon>Clostridia</taxon>
        <taxon>Eubacteriales</taxon>
        <taxon>Oscillospiraceae</taxon>
        <taxon>Papillibacter</taxon>
    </lineage>
</organism>
<keyword evidence="1" id="KW-1133">Transmembrane helix</keyword>
<evidence type="ECO:0000313" key="2">
    <source>
        <dbReference type="EMBL" id="SMC85592.1"/>
    </source>
</evidence>